<dbReference type="CDD" id="cd00165">
    <property type="entry name" value="S4"/>
    <property type="match status" value="1"/>
</dbReference>
<dbReference type="InterPro" id="IPR036986">
    <property type="entry name" value="S4_RNA-bd_sf"/>
</dbReference>
<feature type="domain" description="RNA-binding S4" evidence="4">
    <location>
        <begin position="29"/>
        <end position="90"/>
    </location>
</feature>
<dbReference type="SUPFAM" id="SSF55120">
    <property type="entry name" value="Pseudouridine synthase"/>
    <property type="match status" value="1"/>
</dbReference>
<dbReference type="PROSITE" id="PS01129">
    <property type="entry name" value="PSI_RLU"/>
    <property type="match status" value="1"/>
</dbReference>
<dbReference type="PANTHER" id="PTHR21600">
    <property type="entry name" value="MITOCHONDRIAL RNA PSEUDOURIDINE SYNTHASE"/>
    <property type="match status" value="1"/>
</dbReference>
<evidence type="ECO:0000313" key="5">
    <source>
        <dbReference type="EMBL" id="MDC0678096.1"/>
    </source>
</evidence>
<dbReference type="Pfam" id="PF00849">
    <property type="entry name" value="PseudoU_synth_2"/>
    <property type="match status" value="1"/>
</dbReference>
<dbReference type="InterPro" id="IPR006145">
    <property type="entry name" value="PsdUridine_synth_RsuA/RluA"/>
</dbReference>
<name>A0ABT5BYR8_9BACT</name>
<dbReference type="InterPro" id="IPR020103">
    <property type="entry name" value="PsdUridine_synth_cat_dom_sf"/>
</dbReference>
<dbReference type="PROSITE" id="PS50889">
    <property type="entry name" value="S4"/>
    <property type="match status" value="1"/>
</dbReference>
<evidence type="ECO:0000256" key="2">
    <source>
        <dbReference type="ARBA" id="ARBA00023235"/>
    </source>
</evidence>
<evidence type="ECO:0000313" key="6">
    <source>
        <dbReference type="Proteomes" id="UP001217485"/>
    </source>
</evidence>
<keyword evidence="6" id="KW-1185">Reference proteome</keyword>
<evidence type="ECO:0000256" key="1">
    <source>
        <dbReference type="ARBA" id="ARBA00010876"/>
    </source>
</evidence>
<dbReference type="RefSeq" id="WP_272094862.1">
    <property type="nucleotide sequence ID" value="NZ_JAQNDK010000001.1"/>
</dbReference>
<dbReference type="Gene3D" id="3.10.290.10">
    <property type="entry name" value="RNA-binding S4 domain"/>
    <property type="match status" value="1"/>
</dbReference>
<dbReference type="Pfam" id="PF01479">
    <property type="entry name" value="S4"/>
    <property type="match status" value="1"/>
</dbReference>
<evidence type="ECO:0000259" key="4">
    <source>
        <dbReference type="SMART" id="SM00363"/>
    </source>
</evidence>
<dbReference type="Gene3D" id="3.30.2350.10">
    <property type="entry name" value="Pseudouridine synthase"/>
    <property type="match status" value="1"/>
</dbReference>
<gene>
    <name evidence="5" type="ORF">POL72_10160</name>
</gene>
<proteinExistence type="inferred from homology"/>
<keyword evidence="2" id="KW-0413">Isomerase</keyword>
<protein>
    <submittedName>
        <fullName evidence="5">RluA family pseudouridine synthase</fullName>
    </submittedName>
</protein>
<comment type="caution">
    <text evidence="5">The sequence shown here is derived from an EMBL/GenBank/DDBJ whole genome shotgun (WGS) entry which is preliminary data.</text>
</comment>
<dbReference type="PANTHER" id="PTHR21600:SF44">
    <property type="entry name" value="RIBOSOMAL LARGE SUBUNIT PSEUDOURIDINE SYNTHASE D"/>
    <property type="match status" value="1"/>
</dbReference>
<dbReference type="Proteomes" id="UP001217485">
    <property type="component" value="Unassembled WGS sequence"/>
</dbReference>
<dbReference type="InterPro" id="IPR050188">
    <property type="entry name" value="RluA_PseudoU_synthase"/>
</dbReference>
<dbReference type="InterPro" id="IPR006224">
    <property type="entry name" value="PsdUridine_synth_RluA-like_CS"/>
</dbReference>
<dbReference type="SMART" id="SM00363">
    <property type="entry name" value="S4"/>
    <property type="match status" value="1"/>
</dbReference>
<dbReference type="EMBL" id="JAQNDK010000001">
    <property type="protein sequence ID" value="MDC0678096.1"/>
    <property type="molecule type" value="Genomic_DNA"/>
</dbReference>
<dbReference type="CDD" id="cd02869">
    <property type="entry name" value="PseudoU_synth_RluA_like"/>
    <property type="match status" value="1"/>
</dbReference>
<dbReference type="SUPFAM" id="SSF55174">
    <property type="entry name" value="Alpha-L RNA-binding motif"/>
    <property type="match status" value="1"/>
</dbReference>
<accession>A0ABT5BYR8</accession>
<dbReference type="InterPro" id="IPR002942">
    <property type="entry name" value="S4_RNA-bd"/>
</dbReference>
<organism evidence="5 6">
    <name type="scientific">Sorangium atrum</name>
    <dbReference type="NCBI Taxonomy" id="2995308"/>
    <lineage>
        <taxon>Bacteria</taxon>
        <taxon>Pseudomonadati</taxon>
        <taxon>Myxococcota</taxon>
        <taxon>Polyangia</taxon>
        <taxon>Polyangiales</taxon>
        <taxon>Polyangiaceae</taxon>
        <taxon>Sorangium</taxon>
    </lineage>
</organism>
<reference evidence="5 6" key="1">
    <citation type="submission" date="2023-01" db="EMBL/GenBank/DDBJ databases">
        <title>Minimal conservation of predation-associated metabolite biosynthetic gene clusters underscores biosynthetic potential of Myxococcota including descriptions for ten novel species: Archangium lansinium sp. nov., Myxococcus landrumus sp. nov., Nannocystis bai.</title>
        <authorList>
            <person name="Ahearne A."/>
            <person name="Stevens C."/>
            <person name="Dowd S."/>
        </authorList>
    </citation>
    <scope>NUCLEOTIDE SEQUENCE [LARGE SCALE GENOMIC DNA]</scope>
    <source>
        <strain evidence="5 6">WIWO2</strain>
    </source>
</reference>
<keyword evidence="3" id="KW-0694">RNA-binding</keyword>
<sequence length="356" mass="38011">MTNAMAAGAGALHFRFQVDDGDPRDRLDKLVVHLLDRAGHAASRAAVQRWIAAGRVLVDGVPARASVAVRAGALVEVRPEEPSPSPTAAEPDVAIPVVYEDEHLLVIDKPAGLVVHPARGHESGTLVNGLLALPGFALAPADPRDPMGHVRPGIVHRLDRGTSGLLVVAKDEPTREALKDRFARHAIEREYAAIVAGEARDATYDTLHGRHPTDRLRFTSWIRGGAGAPGSGAGAPGSRVAAPRRAVTHVRVLERLGDAATVVACSLETGRTHQIRVHLAERGRTPVLGDPLYGKPPKKPAIRAIAEELGRQALHARVLGFIHPATQKPVRWESALPADMRKALDQLRALATRSSI</sequence>
<comment type="similarity">
    <text evidence="1">Belongs to the pseudouridine synthase RluA family.</text>
</comment>
<evidence type="ECO:0000256" key="3">
    <source>
        <dbReference type="PROSITE-ProRule" id="PRU00182"/>
    </source>
</evidence>